<comment type="caution">
    <text evidence="2">The sequence shown here is derived from an EMBL/GenBank/DDBJ whole genome shotgun (WGS) entry which is preliminary data.</text>
</comment>
<keyword evidence="3" id="KW-1185">Reference proteome</keyword>
<proteinExistence type="predicted"/>
<name>A0ABS5U4F7_9BACT</name>
<feature type="region of interest" description="Disordered" evidence="1">
    <location>
        <begin position="31"/>
        <end position="60"/>
    </location>
</feature>
<gene>
    <name evidence="2" type="ORF">KJB30_01965</name>
</gene>
<feature type="compositionally biased region" description="Polar residues" evidence="1">
    <location>
        <begin position="38"/>
        <end position="48"/>
    </location>
</feature>
<sequence length="82" mass="8951">MTVGKPIYERPETNPLHYSFYINPDSFNRNAPAAISAGPTQATHTRNPSPHRHAGNIDIPDRGVEDLISIQGDANNDISLNA</sequence>
<accession>A0ABS5U4F7</accession>
<organism evidence="2 3">
    <name type="scientific">Pelotalea chapellei</name>
    <dbReference type="NCBI Taxonomy" id="44671"/>
    <lineage>
        <taxon>Bacteria</taxon>
        <taxon>Pseudomonadati</taxon>
        <taxon>Thermodesulfobacteriota</taxon>
        <taxon>Desulfuromonadia</taxon>
        <taxon>Geobacterales</taxon>
        <taxon>Geobacteraceae</taxon>
        <taxon>Pelotalea</taxon>
    </lineage>
</organism>
<dbReference type="RefSeq" id="WP_214296261.1">
    <property type="nucleotide sequence ID" value="NZ_JAHDYS010000002.1"/>
</dbReference>
<evidence type="ECO:0000256" key="1">
    <source>
        <dbReference type="SAM" id="MobiDB-lite"/>
    </source>
</evidence>
<dbReference type="EMBL" id="JAHDYS010000002">
    <property type="protein sequence ID" value="MBT1070540.1"/>
    <property type="molecule type" value="Genomic_DNA"/>
</dbReference>
<evidence type="ECO:0000313" key="3">
    <source>
        <dbReference type="Proteomes" id="UP000784128"/>
    </source>
</evidence>
<reference evidence="2 3" key="1">
    <citation type="submission" date="2021-05" db="EMBL/GenBank/DDBJ databases">
        <title>The draft genome of Geobacter chapellei DSM 13688.</title>
        <authorList>
            <person name="Xu Z."/>
            <person name="Masuda Y."/>
            <person name="Itoh H."/>
            <person name="Senoo K."/>
        </authorList>
    </citation>
    <scope>NUCLEOTIDE SEQUENCE [LARGE SCALE GENOMIC DNA]</scope>
    <source>
        <strain evidence="2 3">DSM 13688</strain>
    </source>
</reference>
<evidence type="ECO:0000313" key="2">
    <source>
        <dbReference type="EMBL" id="MBT1070540.1"/>
    </source>
</evidence>
<protein>
    <submittedName>
        <fullName evidence="2">Uncharacterized protein</fullName>
    </submittedName>
</protein>
<dbReference type="Proteomes" id="UP000784128">
    <property type="component" value="Unassembled WGS sequence"/>
</dbReference>